<proteinExistence type="predicted"/>
<feature type="non-terminal residue" evidence="1">
    <location>
        <position position="80"/>
    </location>
</feature>
<keyword evidence="2" id="KW-1185">Reference proteome</keyword>
<reference evidence="1" key="1">
    <citation type="journal article" date="2023" name="IScience">
        <title>Live-bearing cockroach genome reveals convergent evolutionary mechanisms linked to viviparity in insects and beyond.</title>
        <authorList>
            <person name="Fouks B."/>
            <person name="Harrison M.C."/>
            <person name="Mikhailova A.A."/>
            <person name="Marchal E."/>
            <person name="English S."/>
            <person name="Carruthers M."/>
            <person name="Jennings E.C."/>
            <person name="Chiamaka E.L."/>
            <person name="Frigard R.A."/>
            <person name="Pippel M."/>
            <person name="Attardo G.M."/>
            <person name="Benoit J.B."/>
            <person name="Bornberg-Bauer E."/>
            <person name="Tobe S.S."/>
        </authorList>
    </citation>
    <scope>NUCLEOTIDE SEQUENCE</scope>
    <source>
        <strain evidence="1">Stay&amp;Tobe</strain>
    </source>
</reference>
<dbReference type="EMBL" id="JASPKZ010002348">
    <property type="protein sequence ID" value="KAJ9595370.1"/>
    <property type="molecule type" value="Genomic_DNA"/>
</dbReference>
<name>A0AAD8AA71_DIPPU</name>
<comment type="caution">
    <text evidence="1">The sequence shown here is derived from an EMBL/GenBank/DDBJ whole genome shotgun (WGS) entry which is preliminary data.</text>
</comment>
<sequence length="80" mass="9376">MESGQQNNFVVLKKCRIIYRRSSLENFKGLDEYGKQFIIKLQTVGVWKKKKWADADNVIGIGHLKQLERTMEISYKIKSV</sequence>
<evidence type="ECO:0000313" key="2">
    <source>
        <dbReference type="Proteomes" id="UP001233999"/>
    </source>
</evidence>
<reference evidence="1" key="2">
    <citation type="submission" date="2023-05" db="EMBL/GenBank/DDBJ databases">
        <authorList>
            <person name="Fouks B."/>
        </authorList>
    </citation>
    <scope>NUCLEOTIDE SEQUENCE</scope>
    <source>
        <strain evidence="1">Stay&amp;Tobe</strain>
        <tissue evidence="1">Testes</tissue>
    </source>
</reference>
<gene>
    <name evidence="1" type="ORF">L9F63_027245</name>
</gene>
<protein>
    <submittedName>
        <fullName evidence="1">Uncharacterized protein</fullName>
    </submittedName>
</protein>
<dbReference type="AlphaFoldDB" id="A0AAD8AA71"/>
<dbReference type="Proteomes" id="UP001233999">
    <property type="component" value="Unassembled WGS sequence"/>
</dbReference>
<organism evidence="1 2">
    <name type="scientific">Diploptera punctata</name>
    <name type="common">Pacific beetle cockroach</name>
    <dbReference type="NCBI Taxonomy" id="6984"/>
    <lineage>
        <taxon>Eukaryota</taxon>
        <taxon>Metazoa</taxon>
        <taxon>Ecdysozoa</taxon>
        <taxon>Arthropoda</taxon>
        <taxon>Hexapoda</taxon>
        <taxon>Insecta</taxon>
        <taxon>Pterygota</taxon>
        <taxon>Neoptera</taxon>
        <taxon>Polyneoptera</taxon>
        <taxon>Dictyoptera</taxon>
        <taxon>Blattodea</taxon>
        <taxon>Blaberoidea</taxon>
        <taxon>Blaberidae</taxon>
        <taxon>Diplopterinae</taxon>
        <taxon>Diploptera</taxon>
    </lineage>
</organism>
<evidence type="ECO:0000313" key="1">
    <source>
        <dbReference type="EMBL" id="KAJ9595370.1"/>
    </source>
</evidence>
<accession>A0AAD8AA71</accession>